<name>W2YAP8_PHYNI</name>
<protein>
    <recommendedName>
        <fullName evidence="4">PiggyBac transposable element-derived protein domain-containing protein</fullName>
    </recommendedName>
</protein>
<dbReference type="EMBL" id="ANIY01004044">
    <property type="protein sequence ID" value="ETP31807.1"/>
    <property type="molecule type" value="Genomic_DNA"/>
</dbReference>
<reference evidence="2 3" key="1">
    <citation type="submission" date="2013-11" db="EMBL/GenBank/DDBJ databases">
        <title>The Genome Sequence of Phytophthora parasitica P10297.</title>
        <authorList>
            <consortium name="The Broad Institute Genomics Platform"/>
            <person name="Russ C."/>
            <person name="Tyler B."/>
            <person name="Panabieres F."/>
            <person name="Shan W."/>
            <person name="Tripathy S."/>
            <person name="Grunwald N."/>
            <person name="Machado M."/>
            <person name="Johnson C.S."/>
            <person name="Walker B."/>
            <person name="Young S.K."/>
            <person name="Zeng Q."/>
            <person name="Gargeya S."/>
            <person name="Fitzgerald M."/>
            <person name="Haas B."/>
            <person name="Abouelleil A."/>
            <person name="Allen A.W."/>
            <person name="Alvarado L."/>
            <person name="Arachchi H.M."/>
            <person name="Berlin A.M."/>
            <person name="Chapman S.B."/>
            <person name="Gainer-Dewar J."/>
            <person name="Goldberg J."/>
            <person name="Griggs A."/>
            <person name="Gujja S."/>
            <person name="Hansen M."/>
            <person name="Howarth C."/>
            <person name="Imamovic A."/>
            <person name="Ireland A."/>
            <person name="Larimer J."/>
            <person name="McCowan C."/>
            <person name="Murphy C."/>
            <person name="Pearson M."/>
            <person name="Poon T.W."/>
            <person name="Priest M."/>
            <person name="Roberts A."/>
            <person name="Saif S."/>
            <person name="Shea T."/>
            <person name="Sisk P."/>
            <person name="Sykes S."/>
            <person name="Wortman J."/>
            <person name="Nusbaum C."/>
            <person name="Birren B."/>
        </authorList>
    </citation>
    <scope>NUCLEOTIDE SEQUENCE [LARGE SCALE GENOMIC DNA]</scope>
    <source>
        <strain evidence="2 3">P10297</strain>
    </source>
</reference>
<dbReference type="Proteomes" id="UP000018948">
    <property type="component" value="Unassembled WGS sequence"/>
</dbReference>
<feature type="region of interest" description="Disordered" evidence="1">
    <location>
        <begin position="180"/>
        <end position="202"/>
    </location>
</feature>
<evidence type="ECO:0008006" key="4">
    <source>
        <dbReference type="Google" id="ProtNLM"/>
    </source>
</evidence>
<sequence>MGGVDVHDQLRLQRYSVQRSIKYRKYYKSLFLGLVDLGITNGFIVHRAYCKKLKIKPMTHVQYMCKLHEDLLALTTDDMYEDNTFQPGDEASADEEAGEEAGEEGSDSTGHVCTLKTPNGKRGATSTYFCDGCDFPGTSYLSMKPKWVVRDKMLSCWDVWHKEFKNGKAIPESLKDRIRVRAPMTSGSPGKSPTKRRRVDSE</sequence>
<comment type="caution">
    <text evidence="2">The sequence shown here is derived from an EMBL/GenBank/DDBJ whole genome shotgun (WGS) entry which is preliminary data.</text>
</comment>
<accession>W2YAP8</accession>
<evidence type="ECO:0000313" key="3">
    <source>
        <dbReference type="Proteomes" id="UP000018948"/>
    </source>
</evidence>
<dbReference type="AlphaFoldDB" id="W2YAP8"/>
<evidence type="ECO:0000313" key="2">
    <source>
        <dbReference type="EMBL" id="ETP31807.1"/>
    </source>
</evidence>
<feature type="compositionally biased region" description="Acidic residues" evidence="1">
    <location>
        <begin position="91"/>
        <end position="106"/>
    </location>
</feature>
<proteinExistence type="predicted"/>
<gene>
    <name evidence="2" type="ORF">F442_19353</name>
</gene>
<feature type="region of interest" description="Disordered" evidence="1">
    <location>
        <begin position="84"/>
        <end position="112"/>
    </location>
</feature>
<organism evidence="2 3">
    <name type="scientific">Phytophthora nicotianae P10297</name>
    <dbReference type="NCBI Taxonomy" id="1317064"/>
    <lineage>
        <taxon>Eukaryota</taxon>
        <taxon>Sar</taxon>
        <taxon>Stramenopiles</taxon>
        <taxon>Oomycota</taxon>
        <taxon>Peronosporomycetes</taxon>
        <taxon>Peronosporales</taxon>
        <taxon>Peronosporaceae</taxon>
        <taxon>Phytophthora</taxon>
    </lineage>
</organism>
<dbReference type="PANTHER" id="PTHR46599">
    <property type="entry name" value="PIGGYBAC TRANSPOSABLE ELEMENT-DERIVED PROTEIN 4"/>
    <property type="match status" value="1"/>
</dbReference>
<feature type="compositionally biased region" description="Basic residues" evidence="1">
    <location>
        <begin position="193"/>
        <end position="202"/>
    </location>
</feature>
<evidence type="ECO:0000256" key="1">
    <source>
        <dbReference type="SAM" id="MobiDB-lite"/>
    </source>
</evidence>
<dbReference type="OrthoDB" id="10361345at2759"/>
<dbReference type="PANTHER" id="PTHR46599:SF3">
    <property type="entry name" value="PIGGYBAC TRANSPOSABLE ELEMENT-DERIVED PROTEIN 4"/>
    <property type="match status" value="1"/>
</dbReference>